<dbReference type="SUPFAM" id="SSF81345">
    <property type="entry name" value="ABC transporter involved in vitamin B12 uptake, BtuC"/>
    <property type="match status" value="1"/>
</dbReference>
<dbReference type="InterPro" id="IPR037294">
    <property type="entry name" value="ABC_BtuC-like"/>
</dbReference>
<feature type="transmembrane region" description="Helical" evidence="9">
    <location>
        <begin position="343"/>
        <end position="362"/>
    </location>
</feature>
<reference evidence="11" key="1">
    <citation type="journal article" date="2019" name="Int. J. Syst. Evol. Microbiol.">
        <title>The Global Catalogue of Microorganisms (GCM) 10K type strain sequencing project: providing services to taxonomists for standard genome sequencing and annotation.</title>
        <authorList>
            <consortium name="The Broad Institute Genomics Platform"/>
            <consortium name="The Broad Institute Genome Sequencing Center for Infectious Disease"/>
            <person name="Wu L."/>
            <person name="Ma J."/>
        </authorList>
    </citation>
    <scope>NUCLEOTIDE SEQUENCE [LARGE SCALE GENOMIC DNA]</scope>
    <source>
        <strain evidence="11">IBRC-M 10908</strain>
    </source>
</reference>
<evidence type="ECO:0000256" key="8">
    <source>
        <dbReference type="SAM" id="MobiDB-lite"/>
    </source>
</evidence>
<dbReference type="Gene3D" id="1.10.3470.10">
    <property type="entry name" value="ABC transporter involved in vitamin B12 uptake, BtuC"/>
    <property type="match status" value="1"/>
</dbReference>
<dbReference type="EMBL" id="JBHSDK010000007">
    <property type="protein sequence ID" value="MFC4334557.1"/>
    <property type="molecule type" value="Genomic_DNA"/>
</dbReference>
<comment type="similarity">
    <text evidence="2">Belongs to the binding-protein-dependent transport system permease family. FecCD subfamily.</text>
</comment>
<feature type="transmembrane region" description="Helical" evidence="9">
    <location>
        <begin position="128"/>
        <end position="148"/>
    </location>
</feature>
<feature type="compositionally biased region" description="Low complexity" evidence="8">
    <location>
        <begin position="1"/>
        <end position="19"/>
    </location>
</feature>
<organism evidence="10 11">
    <name type="scientific">Salininema proteolyticum</name>
    <dbReference type="NCBI Taxonomy" id="1607685"/>
    <lineage>
        <taxon>Bacteria</taxon>
        <taxon>Bacillati</taxon>
        <taxon>Actinomycetota</taxon>
        <taxon>Actinomycetes</taxon>
        <taxon>Glycomycetales</taxon>
        <taxon>Glycomycetaceae</taxon>
        <taxon>Salininema</taxon>
    </lineage>
</organism>
<evidence type="ECO:0000256" key="2">
    <source>
        <dbReference type="ARBA" id="ARBA00007935"/>
    </source>
</evidence>
<comment type="subcellular location">
    <subcellularLocation>
        <location evidence="1">Cell membrane</location>
        <topology evidence="1">Multi-pass membrane protein</topology>
    </subcellularLocation>
</comment>
<keyword evidence="7 9" id="KW-0472">Membrane</keyword>
<keyword evidence="6 9" id="KW-1133">Transmembrane helix</keyword>
<feature type="transmembrane region" description="Helical" evidence="9">
    <location>
        <begin position="274"/>
        <end position="301"/>
    </location>
</feature>
<keyword evidence="5 9" id="KW-0812">Transmembrane</keyword>
<dbReference type="RefSeq" id="WP_380618364.1">
    <property type="nucleotide sequence ID" value="NZ_JBHSDK010000007.1"/>
</dbReference>
<feature type="transmembrane region" description="Helical" evidence="9">
    <location>
        <begin position="39"/>
        <end position="60"/>
    </location>
</feature>
<keyword evidence="3" id="KW-0813">Transport</keyword>
<feature type="transmembrane region" description="Helical" evidence="9">
    <location>
        <begin position="155"/>
        <end position="175"/>
    </location>
</feature>
<dbReference type="CDD" id="cd06550">
    <property type="entry name" value="TM_ABC_iron-siderophores_like"/>
    <property type="match status" value="1"/>
</dbReference>
<keyword evidence="4" id="KW-1003">Cell membrane</keyword>
<feature type="transmembrane region" description="Helical" evidence="9">
    <location>
        <begin position="313"/>
        <end position="331"/>
    </location>
</feature>
<feature type="transmembrane region" description="Helical" evidence="9">
    <location>
        <begin position="181"/>
        <end position="207"/>
    </location>
</feature>
<name>A0ABV8TV75_9ACTN</name>
<feature type="region of interest" description="Disordered" evidence="8">
    <location>
        <begin position="1"/>
        <end position="34"/>
    </location>
</feature>
<sequence>MSTRTAATASADGTAPAATRPRRRGTPSPGADGNRRRTLFYVGALVVLAASIALTTPLGVDGVTYGEAAQSALARLGIGGTPLPGLLDSLLWDLRLPRVLMAAIVGALLAVSGVTLQTVTGNALAEPYLLGIASGASAGAVAVVVLGLGGSVVGLTGGAFIGAVASFALLMALLWRKVLRPITIVLTGVVIGQLFSAVSSLILMSAGDAEATRSLTHWLLGSLAPSRWENVVICGAALAVCGGIIWARSGALDGLALGSETATALGIRVNANRIVFLILTAFLTAAAVASVGAIGFVGLIVPHAMRYIVGPGHKALLPASALTGAVFLIWTDALARMAFAPQVVPVGVFTALIGVPVFLLLLRRRGDI</sequence>
<proteinExistence type="inferred from homology"/>
<dbReference type="InterPro" id="IPR000522">
    <property type="entry name" value="ABC_transptr_permease_BtuC"/>
</dbReference>
<evidence type="ECO:0000313" key="11">
    <source>
        <dbReference type="Proteomes" id="UP001595823"/>
    </source>
</evidence>
<dbReference type="PANTHER" id="PTHR30472">
    <property type="entry name" value="FERRIC ENTEROBACTIN TRANSPORT SYSTEM PERMEASE PROTEIN"/>
    <property type="match status" value="1"/>
</dbReference>
<evidence type="ECO:0000313" key="10">
    <source>
        <dbReference type="EMBL" id="MFC4334557.1"/>
    </source>
</evidence>
<accession>A0ABV8TV75</accession>
<evidence type="ECO:0000256" key="9">
    <source>
        <dbReference type="SAM" id="Phobius"/>
    </source>
</evidence>
<evidence type="ECO:0000256" key="1">
    <source>
        <dbReference type="ARBA" id="ARBA00004651"/>
    </source>
</evidence>
<evidence type="ECO:0000256" key="7">
    <source>
        <dbReference type="ARBA" id="ARBA00023136"/>
    </source>
</evidence>
<feature type="transmembrane region" description="Helical" evidence="9">
    <location>
        <begin position="99"/>
        <end position="116"/>
    </location>
</feature>
<protein>
    <submittedName>
        <fullName evidence="10">FecCD family ABC transporter permease</fullName>
    </submittedName>
</protein>
<keyword evidence="11" id="KW-1185">Reference proteome</keyword>
<dbReference type="Proteomes" id="UP001595823">
    <property type="component" value="Unassembled WGS sequence"/>
</dbReference>
<dbReference type="Pfam" id="PF01032">
    <property type="entry name" value="FecCD"/>
    <property type="match status" value="1"/>
</dbReference>
<evidence type="ECO:0000256" key="4">
    <source>
        <dbReference type="ARBA" id="ARBA00022475"/>
    </source>
</evidence>
<evidence type="ECO:0000256" key="6">
    <source>
        <dbReference type="ARBA" id="ARBA00022989"/>
    </source>
</evidence>
<gene>
    <name evidence="10" type="ORF">ACFPET_05025</name>
</gene>
<dbReference type="PANTHER" id="PTHR30472:SF67">
    <property type="entry name" value="PERMEASE OF ABC TRANSPORTER-RELATED"/>
    <property type="match status" value="1"/>
</dbReference>
<comment type="caution">
    <text evidence="10">The sequence shown here is derived from an EMBL/GenBank/DDBJ whole genome shotgun (WGS) entry which is preliminary data.</text>
</comment>
<evidence type="ECO:0000256" key="5">
    <source>
        <dbReference type="ARBA" id="ARBA00022692"/>
    </source>
</evidence>
<evidence type="ECO:0000256" key="3">
    <source>
        <dbReference type="ARBA" id="ARBA00022448"/>
    </source>
</evidence>